<dbReference type="Proteomes" id="UP000062973">
    <property type="component" value="Chromosome"/>
</dbReference>
<protein>
    <submittedName>
        <fullName evidence="1">Uncharacterized protein</fullName>
    </submittedName>
</protein>
<evidence type="ECO:0000313" key="1">
    <source>
        <dbReference type="EMBL" id="AIJ23983.1"/>
    </source>
</evidence>
<sequence length="37" mass="4117">MVCSCRAPAVGHHEFLLTDDQQVAEITRFKAGRGCIR</sequence>
<dbReference type="EMBL" id="CP009110">
    <property type="protein sequence ID" value="AIJ23983.1"/>
    <property type="molecule type" value="Genomic_DNA"/>
</dbReference>
<dbReference type="KEGG" id="amq:AMETH_3891"/>
<name>A0A076MSS6_AMYME</name>
<keyword evidence="2" id="KW-1185">Reference proteome</keyword>
<gene>
    <name evidence="1" type="ORF">AMETH_3891</name>
</gene>
<dbReference type="HOGENOM" id="CLU_3339236_0_0_11"/>
<accession>A0A076MSS6</accession>
<proteinExistence type="predicted"/>
<reference evidence="1 2" key="1">
    <citation type="submission" date="2014-07" db="EMBL/GenBank/DDBJ databases">
        <title>Whole Genome Sequence of the Amycolatopsis methanolica 239.</title>
        <authorList>
            <person name="Tang B."/>
        </authorList>
    </citation>
    <scope>NUCLEOTIDE SEQUENCE [LARGE SCALE GENOMIC DNA]</scope>
    <source>
        <strain evidence="1 2">239</strain>
    </source>
</reference>
<dbReference type="AlphaFoldDB" id="A0A076MSS6"/>
<evidence type="ECO:0000313" key="2">
    <source>
        <dbReference type="Proteomes" id="UP000062973"/>
    </source>
</evidence>
<organism evidence="1 2">
    <name type="scientific">Amycolatopsis methanolica 239</name>
    <dbReference type="NCBI Taxonomy" id="1068978"/>
    <lineage>
        <taxon>Bacteria</taxon>
        <taxon>Bacillati</taxon>
        <taxon>Actinomycetota</taxon>
        <taxon>Actinomycetes</taxon>
        <taxon>Pseudonocardiales</taxon>
        <taxon>Pseudonocardiaceae</taxon>
        <taxon>Amycolatopsis</taxon>
        <taxon>Amycolatopsis methanolica group</taxon>
    </lineage>
</organism>